<feature type="compositionally biased region" description="Basic and acidic residues" evidence="1">
    <location>
        <begin position="1"/>
        <end position="16"/>
    </location>
</feature>
<dbReference type="AlphaFoldDB" id="A0A0V0YME6"/>
<feature type="region of interest" description="Disordered" evidence="1">
    <location>
        <begin position="44"/>
        <end position="86"/>
    </location>
</feature>
<accession>A0A0V0YME6</accession>
<proteinExistence type="predicted"/>
<dbReference type="Proteomes" id="UP000054815">
    <property type="component" value="Unassembled WGS sequence"/>
</dbReference>
<comment type="caution">
    <text evidence="2">The sequence shown here is derived from an EMBL/GenBank/DDBJ whole genome shotgun (WGS) entry which is preliminary data.</text>
</comment>
<organism evidence="2 3">
    <name type="scientific">Trichinella pseudospiralis</name>
    <name type="common">Parasitic roundworm</name>
    <dbReference type="NCBI Taxonomy" id="6337"/>
    <lineage>
        <taxon>Eukaryota</taxon>
        <taxon>Metazoa</taxon>
        <taxon>Ecdysozoa</taxon>
        <taxon>Nematoda</taxon>
        <taxon>Enoplea</taxon>
        <taxon>Dorylaimia</taxon>
        <taxon>Trichinellida</taxon>
        <taxon>Trichinellidae</taxon>
        <taxon>Trichinella</taxon>
    </lineage>
</organism>
<feature type="region of interest" description="Disordered" evidence="1">
    <location>
        <begin position="1"/>
        <end position="26"/>
    </location>
</feature>
<evidence type="ECO:0000256" key="1">
    <source>
        <dbReference type="SAM" id="MobiDB-lite"/>
    </source>
</evidence>
<protein>
    <submittedName>
        <fullName evidence="2">Uncharacterized protein</fullName>
    </submittedName>
</protein>
<reference evidence="2 3" key="1">
    <citation type="submission" date="2015-01" db="EMBL/GenBank/DDBJ databases">
        <title>Evolution of Trichinella species and genotypes.</title>
        <authorList>
            <person name="Korhonen P.K."/>
            <person name="Edoardo P."/>
            <person name="Giuseppe L.R."/>
            <person name="Gasser R.B."/>
        </authorList>
    </citation>
    <scope>NUCLEOTIDE SEQUENCE [LARGE SCALE GENOMIC DNA]</scope>
    <source>
        <strain evidence="2">ISS141</strain>
    </source>
</reference>
<evidence type="ECO:0000313" key="3">
    <source>
        <dbReference type="Proteomes" id="UP000054815"/>
    </source>
</evidence>
<name>A0A0V0YME6_TRIPS</name>
<dbReference type="EMBL" id="JYDU01000002">
    <property type="protein sequence ID" value="KRY01527.1"/>
    <property type="molecule type" value="Genomic_DNA"/>
</dbReference>
<evidence type="ECO:0000313" key="2">
    <source>
        <dbReference type="EMBL" id="KRY01527.1"/>
    </source>
</evidence>
<gene>
    <name evidence="2" type="ORF">T4E_12281</name>
</gene>
<feature type="compositionally biased region" description="Low complexity" evidence="1">
    <location>
        <begin position="46"/>
        <end position="62"/>
    </location>
</feature>
<sequence length="86" mass="9612">MNEHFTVETQRQEEQYGRAAQAPPKFLSSTPVCDVGAFWYPQGNLVPPTRQVPTTVTRWPTQGNPRQPDPSATDEAHTTSKPTMTN</sequence>